<accession>A0ABD5QJP1</accession>
<feature type="compositionally biased region" description="Basic and acidic residues" evidence="1">
    <location>
        <begin position="13"/>
        <end position="30"/>
    </location>
</feature>
<gene>
    <name evidence="3" type="ORF">ACFPFO_15860</name>
</gene>
<organism evidence="3 4">
    <name type="scientific">Saliphagus infecundisoli</name>
    <dbReference type="NCBI Taxonomy" id="1849069"/>
    <lineage>
        <taxon>Archaea</taxon>
        <taxon>Methanobacteriati</taxon>
        <taxon>Methanobacteriota</taxon>
        <taxon>Stenosarchaea group</taxon>
        <taxon>Halobacteria</taxon>
        <taxon>Halobacteriales</taxon>
        <taxon>Natrialbaceae</taxon>
        <taxon>Saliphagus</taxon>
    </lineage>
</organism>
<dbReference type="Gene3D" id="3.90.1580.10">
    <property type="entry name" value="paralog of FGE (formylglycine-generating enzyme)"/>
    <property type="match status" value="1"/>
</dbReference>
<reference evidence="3 4" key="1">
    <citation type="journal article" date="2019" name="Int. J. Syst. Evol. Microbiol.">
        <title>The Global Catalogue of Microorganisms (GCM) 10K type strain sequencing project: providing services to taxonomists for standard genome sequencing and annotation.</title>
        <authorList>
            <consortium name="The Broad Institute Genomics Platform"/>
            <consortium name="The Broad Institute Genome Sequencing Center for Infectious Disease"/>
            <person name="Wu L."/>
            <person name="Ma J."/>
        </authorList>
    </citation>
    <scope>NUCLEOTIDE SEQUENCE [LARGE SCALE GENOMIC DNA]</scope>
    <source>
        <strain evidence="3 4">CGMCC 1.15824</strain>
    </source>
</reference>
<dbReference type="AlphaFoldDB" id="A0ABD5QJP1"/>
<proteinExistence type="predicted"/>
<dbReference type="Pfam" id="PF03781">
    <property type="entry name" value="FGE-sulfatase"/>
    <property type="match status" value="1"/>
</dbReference>
<evidence type="ECO:0000256" key="1">
    <source>
        <dbReference type="SAM" id="MobiDB-lite"/>
    </source>
</evidence>
<dbReference type="InterPro" id="IPR005532">
    <property type="entry name" value="SUMF_dom"/>
</dbReference>
<dbReference type="SUPFAM" id="SSF56436">
    <property type="entry name" value="C-type lectin-like"/>
    <property type="match status" value="1"/>
</dbReference>
<sequence length="342" mass="38454">MTDDDPACCAASRGDRRRASDDQRPSRNPDEAIELTGSHPRRTAPTSEDDDRTRAMVRLDGGTFTMGTDSDVGFPEDGEGPAREITVDPFYVDKFAVTNAQFLEFVRETGYTTDAERFGWSFVFEDFVNETDHDRIVQNVAAAPWWVAVEGADWLHPAGSSESVLDEQNLLKHPVTHVSWRDVTAYAGWMGKRLPTEAEWEYAARGGLCQRTFPWGDELRPDGDHHCNIWQGEFPEHNTGDDGYVRTAPVNEFEPNDYGLYNVAGNVWEWCADWFSADYHTTDDYSHDNPTGPNEGTERVMRGGSHLCHRSWCNRYRVAARSKNAPNSSTGNIGFRCVVDAA</sequence>
<evidence type="ECO:0000259" key="2">
    <source>
        <dbReference type="Pfam" id="PF03781"/>
    </source>
</evidence>
<dbReference type="PANTHER" id="PTHR23150">
    <property type="entry name" value="SULFATASE MODIFYING FACTOR 1, 2"/>
    <property type="match status" value="1"/>
</dbReference>
<dbReference type="RefSeq" id="WP_224830239.1">
    <property type="nucleotide sequence ID" value="NZ_JAIVEF010000043.1"/>
</dbReference>
<protein>
    <submittedName>
        <fullName evidence="3">Formylglycine-generating enzyme family protein</fullName>
    </submittedName>
</protein>
<dbReference type="PANTHER" id="PTHR23150:SF19">
    <property type="entry name" value="FORMYLGLYCINE-GENERATING ENZYME"/>
    <property type="match status" value="1"/>
</dbReference>
<dbReference type="InterPro" id="IPR016187">
    <property type="entry name" value="CTDL_fold"/>
</dbReference>
<dbReference type="InterPro" id="IPR051043">
    <property type="entry name" value="Sulfatase_Mod_Factor_Kinase"/>
</dbReference>
<dbReference type="InterPro" id="IPR042095">
    <property type="entry name" value="SUMF_sf"/>
</dbReference>
<evidence type="ECO:0000313" key="3">
    <source>
        <dbReference type="EMBL" id="MFC4989214.1"/>
    </source>
</evidence>
<comment type="caution">
    <text evidence="3">The sequence shown here is derived from an EMBL/GenBank/DDBJ whole genome shotgun (WGS) entry which is preliminary data.</text>
</comment>
<dbReference type="Proteomes" id="UP001595925">
    <property type="component" value="Unassembled WGS sequence"/>
</dbReference>
<feature type="region of interest" description="Disordered" evidence="1">
    <location>
        <begin position="1"/>
        <end position="53"/>
    </location>
</feature>
<keyword evidence="4" id="KW-1185">Reference proteome</keyword>
<dbReference type="EMBL" id="JBHSJG010000042">
    <property type="protein sequence ID" value="MFC4989214.1"/>
    <property type="molecule type" value="Genomic_DNA"/>
</dbReference>
<name>A0ABD5QJP1_9EURY</name>
<feature type="domain" description="Sulfatase-modifying factor enzyme-like" evidence="2">
    <location>
        <begin position="54"/>
        <end position="338"/>
    </location>
</feature>
<evidence type="ECO:0000313" key="4">
    <source>
        <dbReference type="Proteomes" id="UP001595925"/>
    </source>
</evidence>